<comment type="caution">
    <text evidence="1">The sequence shown here is derived from an EMBL/GenBank/DDBJ whole genome shotgun (WGS) entry which is preliminary data.</text>
</comment>
<evidence type="ECO:0000313" key="1">
    <source>
        <dbReference type="EMBL" id="GEA87897.1"/>
    </source>
</evidence>
<accession>A0A4Y3KVN2</accession>
<dbReference type="Proteomes" id="UP000317046">
    <property type="component" value="Unassembled WGS sequence"/>
</dbReference>
<sequence>MKVPAAWAGAAGRAATKVTSRPARAASATAARVRGATMAVSWCGASVLCPAAARCVKPIVAVPCPLGLAARYVRMVY</sequence>
<protein>
    <submittedName>
        <fullName evidence="1">Uncharacterized protein</fullName>
    </submittedName>
</protein>
<reference evidence="1" key="1">
    <citation type="submission" date="2019-06" db="EMBL/GenBank/DDBJ databases">
        <title>Whole genome shotgun sequence of Cellulomonas cellasea NBRC 3753.</title>
        <authorList>
            <person name="Hosoyama A."/>
            <person name="Uohara A."/>
            <person name="Ohji S."/>
            <person name="Ichikawa N."/>
        </authorList>
    </citation>
    <scope>NUCLEOTIDE SEQUENCE [LARGE SCALE GENOMIC DNA]</scope>
    <source>
        <strain evidence="1">NBRC 3753</strain>
    </source>
</reference>
<organism evidence="1 2">
    <name type="scientific">Cellulomonas cellasea</name>
    <dbReference type="NCBI Taxonomy" id="43670"/>
    <lineage>
        <taxon>Bacteria</taxon>
        <taxon>Bacillati</taxon>
        <taxon>Actinomycetota</taxon>
        <taxon>Actinomycetes</taxon>
        <taxon>Micrococcales</taxon>
        <taxon>Cellulomonadaceae</taxon>
        <taxon>Cellulomonas</taxon>
    </lineage>
</organism>
<dbReference type="AlphaFoldDB" id="A0A4Y3KVN2"/>
<dbReference type="EMBL" id="BJLR01000017">
    <property type="protein sequence ID" value="GEA87897.1"/>
    <property type="molecule type" value="Genomic_DNA"/>
</dbReference>
<proteinExistence type="predicted"/>
<keyword evidence="2" id="KW-1185">Reference proteome</keyword>
<evidence type="ECO:0000313" key="2">
    <source>
        <dbReference type="Proteomes" id="UP000317046"/>
    </source>
</evidence>
<gene>
    <name evidence="1" type="ORF">CCE01nite_18460</name>
</gene>
<name>A0A4Y3KVN2_9CELL</name>